<evidence type="ECO:0000256" key="1">
    <source>
        <dbReference type="ARBA" id="ARBA00007347"/>
    </source>
</evidence>
<protein>
    <recommendedName>
        <fullName evidence="3">COX assembly mitochondrial protein</fullName>
    </recommendedName>
</protein>
<evidence type="ECO:0000256" key="4">
    <source>
        <dbReference type="SAM" id="SignalP"/>
    </source>
</evidence>
<proteinExistence type="inferred from homology"/>
<dbReference type="RefSeq" id="XP_002624657.2">
    <property type="nucleotide sequence ID" value="XM_002624611.2"/>
</dbReference>
<dbReference type="OrthoDB" id="270624at2759"/>
<evidence type="ECO:0000313" key="5">
    <source>
        <dbReference type="EMBL" id="OAT08930.1"/>
    </source>
</evidence>
<keyword evidence="2" id="KW-1015">Disulfide bond</keyword>
<keyword evidence="4" id="KW-0732">Signal</keyword>
<organism evidence="5 6">
    <name type="scientific">Blastomyces gilchristii (strain SLH14081)</name>
    <name type="common">Blastomyces dermatitidis</name>
    <dbReference type="NCBI Taxonomy" id="559298"/>
    <lineage>
        <taxon>Eukaryota</taxon>
        <taxon>Fungi</taxon>
        <taxon>Dikarya</taxon>
        <taxon>Ascomycota</taxon>
        <taxon>Pezizomycotina</taxon>
        <taxon>Eurotiomycetes</taxon>
        <taxon>Eurotiomycetidae</taxon>
        <taxon>Onygenales</taxon>
        <taxon>Ajellomycetaceae</taxon>
        <taxon>Blastomyces</taxon>
    </lineage>
</organism>
<keyword evidence="3" id="KW-0143">Chaperone</keyword>
<comment type="similarity">
    <text evidence="1 3">Belongs to the CMC family.</text>
</comment>
<comment type="subcellular location">
    <subcellularLocation>
        <location evidence="3">Mitochondrion inner membrane</location>
    </subcellularLocation>
</comment>
<feature type="signal peptide" evidence="4">
    <location>
        <begin position="1"/>
        <end position="15"/>
    </location>
</feature>
<sequence>MVAQLFFFFYYACAGQTVLSPPGRIFGSLALKPNGRRRELFVSNHQAMQRTPSRNSANTDVLLLNPFAEKPNHCPRRRDPFYINKKMHSHLHTKDNTNCTEIMTMLDKCHAQGFLHKAFAGCNEIKREVNRCLGAERYRRAQNNRDKAREDRRRIEEVWKKDDEL</sequence>
<keyword evidence="3" id="KW-0999">Mitochondrion inner membrane</keyword>
<dbReference type="STRING" id="559298.A0A179UM17"/>
<keyword evidence="3" id="KW-0496">Mitochondrion</keyword>
<name>A0A179UM17_BLAGS</name>
<dbReference type="GeneID" id="8504343"/>
<dbReference type="InterPro" id="IPR013892">
    <property type="entry name" value="Cyt_c_biogenesis_Cmc1-like"/>
</dbReference>
<dbReference type="GO" id="GO:0005743">
    <property type="term" value="C:mitochondrial inner membrane"/>
    <property type="evidence" value="ECO:0007669"/>
    <property type="project" value="UniProtKB-SubCell"/>
</dbReference>
<dbReference type="EMBL" id="GG657456">
    <property type="protein sequence ID" value="OAT08930.1"/>
    <property type="molecule type" value="Genomic_DNA"/>
</dbReference>
<dbReference type="Proteomes" id="UP000002038">
    <property type="component" value="Unassembled WGS sequence"/>
</dbReference>
<gene>
    <name evidence="5" type="ORF">BDBG_04521</name>
</gene>
<dbReference type="Pfam" id="PF08583">
    <property type="entry name" value="Cmc1"/>
    <property type="match status" value="1"/>
</dbReference>
<keyword evidence="6" id="KW-1185">Reference proteome</keyword>
<feature type="chain" id="PRO_5012091096" description="COX assembly mitochondrial protein" evidence="4">
    <location>
        <begin position="16"/>
        <end position="165"/>
    </location>
</feature>
<evidence type="ECO:0000313" key="6">
    <source>
        <dbReference type="Proteomes" id="UP000002038"/>
    </source>
</evidence>
<evidence type="ECO:0000256" key="3">
    <source>
        <dbReference type="RuleBase" id="RU364104"/>
    </source>
</evidence>
<dbReference type="VEuPathDB" id="FungiDB:BDBG_04521"/>
<comment type="function">
    <text evidence="3">Required for mitochondrial cytochrome c oxidase (COX) assembly and respiration.</text>
</comment>
<dbReference type="KEGG" id="bgh:BDBG_04521"/>
<evidence type="ECO:0000256" key="2">
    <source>
        <dbReference type="ARBA" id="ARBA00023157"/>
    </source>
</evidence>
<reference evidence="6" key="1">
    <citation type="journal article" date="2015" name="PLoS Genet.">
        <title>The dynamic genome and transcriptome of the human fungal pathogen Blastomyces and close relative Emmonsia.</title>
        <authorList>
            <person name="Munoz J.F."/>
            <person name="Gauthier G.M."/>
            <person name="Desjardins C.A."/>
            <person name="Gallo J.E."/>
            <person name="Holder J."/>
            <person name="Sullivan T.D."/>
            <person name="Marty A.J."/>
            <person name="Carmen J.C."/>
            <person name="Chen Z."/>
            <person name="Ding L."/>
            <person name="Gujja S."/>
            <person name="Magrini V."/>
            <person name="Misas E."/>
            <person name="Mitreva M."/>
            <person name="Priest M."/>
            <person name="Saif S."/>
            <person name="Whiston E.A."/>
            <person name="Young S."/>
            <person name="Zeng Q."/>
            <person name="Goldman W.E."/>
            <person name="Mardis E.R."/>
            <person name="Taylor J.W."/>
            <person name="McEwen J.G."/>
            <person name="Clay O.K."/>
            <person name="Klein B.S."/>
            <person name="Cuomo C.A."/>
        </authorList>
    </citation>
    <scope>NUCLEOTIDE SEQUENCE [LARGE SCALE GENOMIC DNA]</scope>
    <source>
        <strain evidence="6">SLH14081</strain>
    </source>
</reference>
<accession>A0A179UM17</accession>
<keyword evidence="3" id="KW-0472">Membrane</keyword>
<dbReference type="AlphaFoldDB" id="A0A179UM17"/>